<keyword evidence="1" id="KW-0812">Transmembrane</keyword>
<keyword evidence="1" id="KW-0472">Membrane</keyword>
<dbReference type="Proteomes" id="UP000254737">
    <property type="component" value="Unassembled WGS sequence"/>
</dbReference>
<sequence length="140" mass="16153">MEHLEIILPITLLFLAFILKLSIDRSIKAPNIIQAICELPVDMIFLSISFLIAFTISKPNDPSEGLFFTIAFICIAVLTVILWRKSLILFEKNNNWWILLLLINMLISFFSIFQSMNVLLKKDIKEPKNKTEVKIKKDGN</sequence>
<proteinExistence type="predicted"/>
<evidence type="ECO:0000313" key="2">
    <source>
        <dbReference type="EMBL" id="STD59666.1"/>
    </source>
</evidence>
<gene>
    <name evidence="2" type="ORF">NCTC13456_03333</name>
</gene>
<feature type="transmembrane region" description="Helical" evidence="1">
    <location>
        <begin position="6"/>
        <end position="23"/>
    </location>
</feature>
<feature type="transmembrane region" description="Helical" evidence="1">
    <location>
        <begin position="95"/>
        <end position="113"/>
    </location>
</feature>
<keyword evidence="1" id="KW-1133">Transmembrane helix</keyword>
<organism evidence="2 3">
    <name type="scientific">Empedobacter falsenii</name>
    <dbReference type="NCBI Taxonomy" id="343874"/>
    <lineage>
        <taxon>Bacteria</taxon>
        <taxon>Pseudomonadati</taxon>
        <taxon>Bacteroidota</taxon>
        <taxon>Flavobacteriia</taxon>
        <taxon>Flavobacteriales</taxon>
        <taxon>Weeksellaceae</taxon>
        <taxon>Empedobacter</taxon>
    </lineage>
</organism>
<accession>A0A376GMD8</accession>
<protein>
    <submittedName>
        <fullName evidence="2">Uncharacterized protein</fullName>
    </submittedName>
</protein>
<reference evidence="2 3" key="1">
    <citation type="submission" date="2018-06" db="EMBL/GenBank/DDBJ databases">
        <authorList>
            <consortium name="Pathogen Informatics"/>
            <person name="Doyle S."/>
        </authorList>
    </citation>
    <scope>NUCLEOTIDE SEQUENCE [LARGE SCALE GENOMIC DNA]</scope>
    <source>
        <strain evidence="2 3">NCTC13456</strain>
    </source>
</reference>
<dbReference type="EMBL" id="UFXS01000001">
    <property type="protein sequence ID" value="STD59666.1"/>
    <property type="molecule type" value="Genomic_DNA"/>
</dbReference>
<dbReference type="RefSeq" id="WP_115001777.1">
    <property type="nucleotide sequence ID" value="NZ_UFXS01000001.1"/>
</dbReference>
<evidence type="ECO:0000313" key="3">
    <source>
        <dbReference type="Proteomes" id="UP000254737"/>
    </source>
</evidence>
<dbReference type="AlphaFoldDB" id="A0A376GMD8"/>
<evidence type="ECO:0000256" key="1">
    <source>
        <dbReference type="SAM" id="Phobius"/>
    </source>
</evidence>
<feature type="transmembrane region" description="Helical" evidence="1">
    <location>
        <begin position="66"/>
        <end position="83"/>
    </location>
</feature>
<feature type="transmembrane region" description="Helical" evidence="1">
    <location>
        <begin position="35"/>
        <end position="54"/>
    </location>
</feature>
<name>A0A376GMD8_9FLAO</name>